<proteinExistence type="predicted"/>
<dbReference type="InterPro" id="IPR055198">
    <property type="entry name" value="NSD_PHD"/>
</dbReference>
<accession>A0AAN9F252</accession>
<dbReference type="InterPro" id="IPR013083">
    <property type="entry name" value="Znf_RING/FYVE/PHD"/>
</dbReference>
<dbReference type="PANTHER" id="PTHR46235">
    <property type="entry name" value="PHD FINGER-CONTAINING PROTEIN DDB_G0268158"/>
    <property type="match status" value="1"/>
</dbReference>
<evidence type="ECO:0000256" key="4">
    <source>
        <dbReference type="SAM" id="MobiDB-lite"/>
    </source>
</evidence>
<keyword evidence="7" id="KW-1185">Reference proteome</keyword>
<sequence length="1015" mass="115442">MTGPLIQPNGPRVFFALVYCEHLLMASSDEEGEIVPDFVNNYWFENDKGEFVSLSSLTLLWSVSEIQCDSETKVFLRGKTDDGLQIIHKQIIGWRFELPYGLPEPEILVLLKDKQWITLQRPRKCFEDTIRTVLVTVYWLHFVKWSPEEAGISSIWNRILKTFSSFEVAPSENDVLNYVSLISEAANRDHDIANSKILLHLMQKASSDEGFLEDIHTAKKSKFIVDSGEEDNDESDGDLNAEGQSIGYDTVCAICDNGGEILPCEGPCLRSFHATKEDGKDSLCESLGYTITQVNAFPNFYCKNCRYKQHQCFACGKLGSSDVSSNAEVFPCITANCGQYYHPECVARLLSPSIGTEQEEMKKRIASGKTFICPLHACFLCRKGENRNVHDLQFAMCRRCPKAYHRKCLPKEISFTFDYDKGIELRAWDGLLDHRILMYCMDHEIIVGIGTPARDHLAFPDMEVKRKKCSYKLSNKEKDAKTLRLSSEYLPPQRTMLQNQVTKGSVSTQSGSYSQVMGKISFKKDKCLSTGSFQFDMARKYSKDEKVYVSTKSLPSSENKFSLRKDNLSNSSRLLHARSQQQKMDSRRIEKQSSEKPLVKNVNTSLNVANTGMEERILSLIKKSTIALNVEESKSCQVFDTSTCFTETVLKNLTQGKVEGSVKAIKSAVQRLEEGCNIEDAKAICEPGILSQVFIWKKQLKVYLAPFLHGMRYTSFGRHFTKIDKLKEVVDRLHWYVQNGDTVLDFCCGSNDFSCLMKSKLEQMGKSCSFKNYDLFQAKNDFSFERRDWMSVNAEELPNGSQLIIGLNPPFGVNCSLANKFIDKALTLKPKLLILIVPKVTKRLDQKKKVRYDLIWEDDKMLAGKSFYLPGSVDTRDKQLEDWNLKPPPLYLWSRPDWTARHREIAQKHGHIREKSDMQHGKGKDIKNYLMEENHDCYQVYPGLHAPDDFSSIFDGVPDDSGDFAHEGGETGNIPDQLKETLFPYSGRETTDWEDVLPADDEAGEMLSDMELSTP</sequence>
<feature type="compositionally biased region" description="Polar residues" evidence="4">
    <location>
        <begin position="572"/>
        <end position="583"/>
    </location>
</feature>
<gene>
    <name evidence="6" type="ORF">RIF29_19973</name>
</gene>
<evidence type="ECO:0000256" key="3">
    <source>
        <dbReference type="ARBA" id="ARBA00022833"/>
    </source>
</evidence>
<dbReference type="Proteomes" id="UP001372338">
    <property type="component" value="Unassembled WGS sequence"/>
</dbReference>
<evidence type="ECO:0000259" key="5">
    <source>
        <dbReference type="SMART" id="SM00249"/>
    </source>
</evidence>
<dbReference type="Pfam" id="PF22908">
    <property type="entry name" value="PHD_NSD"/>
    <property type="match status" value="1"/>
</dbReference>
<feature type="compositionally biased region" description="Basic and acidic residues" evidence="4">
    <location>
        <begin position="584"/>
        <end position="596"/>
    </location>
</feature>
<feature type="region of interest" description="Disordered" evidence="4">
    <location>
        <begin position="572"/>
        <end position="596"/>
    </location>
</feature>
<dbReference type="AlphaFoldDB" id="A0AAN9F252"/>
<keyword evidence="1" id="KW-0479">Metal-binding</keyword>
<evidence type="ECO:0000313" key="6">
    <source>
        <dbReference type="EMBL" id="KAK7267304.1"/>
    </source>
</evidence>
<dbReference type="InterPro" id="IPR058939">
    <property type="entry name" value="Mtase_EDM2"/>
</dbReference>
<dbReference type="InterPro" id="IPR001965">
    <property type="entry name" value="Znf_PHD"/>
</dbReference>
<feature type="domain" description="Zinc finger PHD-type" evidence="5">
    <location>
        <begin position="251"/>
        <end position="306"/>
    </location>
</feature>
<evidence type="ECO:0000256" key="2">
    <source>
        <dbReference type="ARBA" id="ARBA00022771"/>
    </source>
</evidence>
<dbReference type="CDD" id="cd15565">
    <property type="entry name" value="PHD2_NSD"/>
    <property type="match status" value="1"/>
</dbReference>
<name>A0AAN9F252_CROPI</name>
<dbReference type="Gene3D" id="3.30.40.10">
    <property type="entry name" value="Zinc/RING finger domain, C3HC4 (zinc finger)"/>
    <property type="match status" value="2"/>
</dbReference>
<comment type="caution">
    <text evidence="6">The sequence shown here is derived from an EMBL/GenBank/DDBJ whole genome shotgun (WGS) entry which is preliminary data.</text>
</comment>
<evidence type="ECO:0000313" key="7">
    <source>
        <dbReference type="Proteomes" id="UP001372338"/>
    </source>
</evidence>
<dbReference type="PANTHER" id="PTHR46235:SF13">
    <property type="entry name" value="EDM2-LIKE PROTEIN1"/>
    <property type="match status" value="1"/>
</dbReference>
<evidence type="ECO:0000256" key="1">
    <source>
        <dbReference type="ARBA" id="ARBA00022723"/>
    </source>
</evidence>
<organism evidence="6 7">
    <name type="scientific">Crotalaria pallida</name>
    <name type="common">Smooth rattlebox</name>
    <name type="synonym">Crotalaria striata</name>
    <dbReference type="NCBI Taxonomy" id="3830"/>
    <lineage>
        <taxon>Eukaryota</taxon>
        <taxon>Viridiplantae</taxon>
        <taxon>Streptophyta</taxon>
        <taxon>Embryophyta</taxon>
        <taxon>Tracheophyta</taxon>
        <taxon>Spermatophyta</taxon>
        <taxon>Magnoliopsida</taxon>
        <taxon>eudicotyledons</taxon>
        <taxon>Gunneridae</taxon>
        <taxon>Pentapetalae</taxon>
        <taxon>rosids</taxon>
        <taxon>fabids</taxon>
        <taxon>Fabales</taxon>
        <taxon>Fabaceae</taxon>
        <taxon>Papilionoideae</taxon>
        <taxon>50 kb inversion clade</taxon>
        <taxon>genistoids sensu lato</taxon>
        <taxon>core genistoids</taxon>
        <taxon>Crotalarieae</taxon>
        <taxon>Crotalaria</taxon>
    </lineage>
</organism>
<dbReference type="InterPro" id="IPR029063">
    <property type="entry name" value="SAM-dependent_MTases_sf"/>
</dbReference>
<keyword evidence="2" id="KW-0863">Zinc-finger</keyword>
<dbReference type="GO" id="GO:0008270">
    <property type="term" value="F:zinc ion binding"/>
    <property type="evidence" value="ECO:0007669"/>
    <property type="project" value="UniProtKB-KW"/>
</dbReference>
<dbReference type="EMBL" id="JAYWIO010000004">
    <property type="protein sequence ID" value="KAK7267304.1"/>
    <property type="molecule type" value="Genomic_DNA"/>
</dbReference>
<reference evidence="6 7" key="1">
    <citation type="submission" date="2024-01" db="EMBL/GenBank/DDBJ databases">
        <title>The genomes of 5 underutilized Papilionoideae crops provide insights into root nodulation and disease resistanc.</title>
        <authorList>
            <person name="Yuan L."/>
        </authorList>
    </citation>
    <scope>NUCLEOTIDE SEQUENCE [LARGE SCALE GENOMIC DNA]</scope>
    <source>
        <strain evidence="6">ZHUSHIDOU_FW_LH</strain>
        <tissue evidence="6">Leaf</tissue>
    </source>
</reference>
<feature type="domain" description="Zinc finger PHD-type" evidence="5">
    <location>
        <begin position="378"/>
        <end position="444"/>
    </location>
</feature>
<dbReference type="SUPFAM" id="SSF53335">
    <property type="entry name" value="S-adenosyl-L-methionine-dependent methyltransferases"/>
    <property type="match status" value="1"/>
</dbReference>
<feature type="domain" description="Zinc finger PHD-type" evidence="5">
    <location>
        <begin position="311"/>
        <end position="377"/>
    </location>
</feature>
<dbReference type="SMART" id="SM00249">
    <property type="entry name" value="PHD"/>
    <property type="match status" value="3"/>
</dbReference>
<dbReference type="Pfam" id="PF26055">
    <property type="entry name" value="Mtase_EDM2"/>
    <property type="match status" value="1"/>
</dbReference>
<keyword evidence="3" id="KW-0862">Zinc</keyword>
<protein>
    <recommendedName>
        <fullName evidence="5">Zinc finger PHD-type domain-containing protein</fullName>
    </recommendedName>
</protein>